<dbReference type="EMBL" id="JBHPBY010000172">
    <property type="protein sequence ID" value="MFC1851268.1"/>
    <property type="molecule type" value="Genomic_DNA"/>
</dbReference>
<accession>A0ABV6YYJ6</accession>
<gene>
    <name evidence="1" type="ORF">ACFL27_13815</name>
</gene>
<evidence type="ECO:0008006" key="3">
    <source>
        <dbReference type="Google" id="ProtNLM"/>
    </source>
</evidence>
<dbReference type="Proteomes" id="UP001594351">
    <property type="component" value="Unassembled WGS sequence"/>
</dbReference>
<dbReference type="SUPFAM" id="SSF81301">
    <property type="entry name" value="Nucleotidyltransferase"/>
    <property type="match status" value="1"/>
</dbReference>
<evidence type="ECO:0000313" key="2">
    <source>
        <dbReference type="Proteomes" id="UP001594351"/>
    </source>
</evidence>
<organism evidence="1 2">
    <name type="scientific">candidate division CSSED10-310 bacterium</name>
    <dbReference type="NCBI Taxonomy" id="2855610"/>
    <lineage>
        <taxon>Bacteria</taxon>
        <taxon>Bacteria division CSSED10-310</taxon>
    </lineage>
</organism>
<dbReference type="Gene3D" id="1.20.120.330">
    <property type="entry name" value="Nucleotidyltransferases domain 2"/>
    <property type="match status" value="1"/>
</dbReference>
<keyword evidence="2" id="KW-1185">Reference proteome</keyword>
<protein>
    <recommendedName>
        <fullName evidence="3">Kanamycin nucleotidyltransferase C-terminal domain-containing protein</fullName>
    </recommendedName>
</protein>
<comment type="caution">
    <text evidence="1">The sequence shown here is derived from an EMBL/GenBank/DDBJ whole genome shotgun (WGS) entry which is preliminary data.</text>
</comment>
<proteinExistence type="predicted"/>
<dbReference type="InterPro" id="IPR043519">
    <property type="entry name" value="NT_sf"/>
</dbReference>
<evidence type="ECO:0000313" key="1">
    <source>
        <dbReference type="EMBL" id="MFC1851268.1"/>
    </source>
</evidence>
<reference evidence="1 2" key="1">
    <citation type="submission" date="2024-09" db="EMBL/GenBank/DDBJ databases">
        <title>Laminarin stimulates single cell rates of sulfate reduction while oxygen inhibits transcriptomic activity in coastal marine sediment.</title>
        <authorList>
            <person name="Lindsay M."/>
            <person name="Orcutt B."/>
            <person name="Emerson D."/>
            <person name="Stepanauskas R."/>
            <person name="D'Angelo T."/>
        </authorList>
    </citation>
    <scope>NUCLEOTIDE SEQUENCE [LARGE SCALE GENOMIC DNA]</scope>
    <source>
        <strain evidence="1">SAG AM-311-K15</strain>
    </source>
</reference>
<dbReference type="Gene3D" id="3.30.460.10">
    <property type="entry name" value="Beta Polymerase, domain 2"/>
    <property type="match status" value="1"/>
</dbReference>
<name>A0ABV6YYJ6_UNCC1</name>
<sequence length="262" mass="30082">MIKGLKPHSHVERAAIIDTLIPLWKQKFGQNLQAIAACASYARNQDQSFSDLELIVFLKTELAEDQDKYLQRIVDGMLIEALYVTEEKFLKEHAQLSDQWYLAGSEVLLPVFNEPFLKQTIAKFKKITHSRTRFVQEAARQFPDVQEAFAKVLNALEQKNNESLGLLLFDAVHSLLKTLSLINEKPFTTLSKVISEGRLFKIKPARFDDLLDFLVKGTYQNTDALKSSLLTVYESMERIFETADFPLYDESIDPNRPNKSYD</sequence>